<dbReference type="FunFam" id="2.40.50.140:FF:000154">
    <property type="entry name" value="nucleolar protein of 40 kDa"/>
    <property type="match status" value="1"/>
</dbReference>
<keyword evidence="8" id="KW-0687">Ribonucleoprotein</keyword>
<dbReference type="PANTHER" id="PTHR15838">
    <property type="entry name" value="NUCLEOLAR PROTEIN OF 40 KDA"/>
    <property type="match status" value="1"/>
</dbReference>
<dbReference type="GO" id="GO:1990904">
    <property type="term" value="C:ribonucleoprotein complex"/>
    <property type="evidence" value="ECO:0007669"/>
    <property type="project" value="UniProtKB-KW"/>
</dbReference>
<keyword evidence="3" id="KW-0479">Metal-binding</keyword>
<evidence type="ECO:0000256" key="8">
    <source>
        <dbReference type="ARBA" id="ARBA00023274"/>
    </source>
</evidence>
<evidence type="ECO:0000313" key="15">
    <source>
        <dbReference type="RefSeq" id="XP_027474506.1"/>
    </source>
</evidence>
<evidence type="ECO:0000256" key="13">
    <source>
        <dbReference type="SAM" id="MobiDB-lite"/>
    </source>
</evidence>
<reference evidence="15" key="1">
    <citation type="submission" date="2025-08" db="UniProtKB">
        <authorList>
            <consortium name="RefSeq"/>
        </authorList>
    </citation>
    <scope>IDENTIFICATION</scope>
    <source>
        <tissue evidence="15">Blood</tissue>
    </source>
</reference>
<accession>A0A6J2F1U7</accession>
<dbReference type="KEGG" id="zca:113935967"/>
<name>A0A6J2F1U7_ZALCA</name>
<dbReference type="AlphaFoldDB" id="A0A6J2F1U7"/>
<feature type="compositionally biased region" description="Basic and acidic residues" evidence="13">
    <location>
        <begin position="164"/>
        <end position="176"/>
    </location>
</feature>
<dbReference type="GO" id="GO:0005730">
    <property type="term" value="C:nucleolus"/>
    <property type="evidence" value="ECO:0007669"/>
    <property type="project" value="UniProtKB-SubCell"/>
</dbReference>
<feature type="compositionally biased region" description="Basic residues" evidence="13">
    <location>
        <begin position="180"/>
        <end position="193"/>
    </location>
</feature>
<evidence type="ECO:0000256" key="7">
    <source>
        <dbReference type="ARBA" id="ARBA00023242"/>
    </source>
</evidence>
<evidence type="ECO:0000256" key="4">
    <source>
        <dbReference type="ARBA" id="ARBA00022771"/>
    </source>
</evidence>
<dbReference type="PANTHER" id="PTHR15838:SF1">
    <property type="entry name" value="ZINC FINGER CCHC DOMAIN-CONTAINING PROTEIN 17"/>
    <property type="match status" value="1"/>
</dbReference>
<dbReference type="Gene3D" id="2.40.50.140">
    <property type="entry name" value="Nucleic acid-binding proteins"/>
    <property type="match status" value="1"/>
</dbReference>
<dbReference type="GO" id="GO:0043489">
    <property type="term" value="P:RNA stabilization"/>
    <property type="evidence" value="ECO:0007669"/>
    <property type="project" value="TreeGrafter"/>
</dbReference>
<gene>
    <name evidence="15" type="primary">LOC113935967</name>
</gene>
<evidence type="ECO:0000256" key="3">
    <source>
        <dbReference type="ARBA" id="ARBA00022723"/>
    </source>
</evidence>
<dbReference type="Proteomes" id="UP000515165">
    <property type="component" value="Chromosome 17"/>
</dbReference>
<evidence type="ECO:0000256" key="11">
    <source>
        <dbReference type="ARBA" id="ARBA00077096"/>
    </source>
</evidence>
<evidence type="ECO:0000256" key="9">
    <source>
        <dbReference type="ARBA" id="ARBA00065527"/>
    </source>
</evidence>
<keyword evidence="7" id="KW-0539">Nucleus</keyword>
<evidence type="ECO:0000313" key="14">
    <source>
        <dbReference type="Proteomes" id="UP000515165"/>
    </source>
</evidence>
<dbReference type="InterPro" id="IPR012340">
    <property type="entry name" value="NA-bd_OB-fold"/>
</dbReference>
<evidence type="ECO:0000256" key="10">
    <source>
        <dbReference type="ARBA" id="ARBA00069580"/>
    </source>
</evidence>
<keyword evidence="6" id="KW-0007">Acetylation</keyword>
<comment type="subcellular location">
    <subcellularLocation>
        <location evidence="1">Nucleus</location>
        <location evidence="1">Nucleolus</location>
    </subcellularLocation>
</comment>
<organism evidence="14 15">
    <name type="scientific">Zalophus californianus</name>
    <name type="common">California sealion</name>
    <dbReference type="NCBI Taxonomy" id="9704"/>
    <lineage>
        <taxon>Eukaryota</taxon>
        <taxon>Metazoa</taxon>
        <taxon>Chordata</taxon>
        <taxon>Craniata</taxon>
        <taxon>Vertebrata</taxon>
        <taxon>Euteleostomi</taxon>
        <taxon>Mammalia</taxon>
        <taxon>Eutheria</taxon>
        <taxon>Laurasiatheria</taxon>
        <taxon>Carnivora</taxon>
        <taxon>Caniformia</taxon>
        <taxon>Pinnipedia</taxon>
        <taxon>Otariidae</taxon>
        <taxon>Zalophus</taxon>
    </lineage>
</organism>
<evidence type="ECO:0000256" key="12">
    <source>
        <dbReference type="ARBA" id="ARBA00082720"/>
    </source>
</evidence>
<keyword evidence="2" id="KW-0597">Phosphoprotein</keyword>
<comment type="subunit">
    <text evidence="9">Interacts with PNN. Associates with the 60S ribosomal subunit.</text>
</comment>
<evidence type="ECO:0000256" key="6">
    <source>
        <dbReference type="ARBA" id="ARBA00022990"/>
    </source>
</evidence>
<evidence type="ECO:0000256" key="1">
    <source>
        <dbReference type="ARBA" id="ARBA00004604"/>
    </source>
</evidence>
<keyword evidence="4" id="KW-0863">Zinc-finger</keyword>
<proteinExistence type="predicted"/>
<keyword evidence="14" id="KW-1185">Reference proteome</keyword>
<protein>
    <recommendedName>
        <fullName evidence="10">Zinc finger CCHC domain-containing protein 17</fullName>
    </recommendedName>
    <alternativeName>
        <fullName evidence="11">Nucleolar protein of 40 kDa</fullName>
    </alternativeName>
    <alternativeName>
        <fullName evidence="12">Putative S1 RNA-binding domain protein</fullName>
    </alternativeName>
</protein>
<dbReference type="GO" id="GO:0008270">
    <property type="term" value="F:zinc ion binding"/>
    <property type="evidence" value="ECO:0007669"/>
    <property type="project" value="UniProtKB-KW"/>
</dbReference>
<evidence type="ECO:0000256" key="5">
    <source>
        <dbReference type="ARBA" id="ARBA00022833"/>
    </source>
</evidence>
<keyword evidence="5" id="KW-0862">Zinc</keyword>
<dbReference type="GO" id="GO:0003723">
    <property type="term" value="F:RNA binding"/>
    <property type="evidence" value="ECO:0007669"/>
    <property type="project" value="TreeGrafter"/>
</dbReference>
<dbReference type="GeneID" id="113935967"/>
<sequence>MNSGRPKTIENLPALYTIFQGEVGMVTDYRGFIKIPCCQKQTLGHQTHMSSCRMEKPSEIDVRDKVWVKLIGQAMKNDRIKVSLSMKVINQGTRKDLNPNNVITEQEEKWRWSFQDYTAQITLKAVLNTTCKKCGCKGHFAKDYFMQPGGTKYSLIPYEEDEKEEAKSAEFEKPDSMRNSSRKRKKKKKHRDRKLSDPDSLDCENDTGKRAR</sequence>
<evidence type="ECO:0000256" key="2">
    <source>
        <dbReference type="ARBA" id="ARBA00022553"/>
    </source>
</evidence>
<dbReference type="RefSeq" id="XP_027474506.1">
    <property type="nucleotide sequence ID" value="XM_027618705.1"/>
</dbReference>
<feature type="region of interest" description="Disordered" evidence="13">
    <location>
        <begin position="164"/>
        <end position="212"/>
    </location>
</feature>